<feature type="binding site" evidence="6">
    <location>
        <position position="467"/>
    </location>
    <ligand>
        <name>ATP</name>
        <dbReference type="ChEBI" id="CHEBI:30616"/>
    </ligand>
</feature>
<dbReference type="Pfam" id="PF13089">
    <property type="entry name" value="PP_kinase_N"/>
    <property type="match status" value="1"/>
</dbReference>
<evidence type="ECO:0000259" key="9">
    <source>
        <dbReference type="Pfam" id="PF02503"/>
    </source>
</evidence>
<dbReference type="PIRSF" id="PIRSF015589">
    <property type="entry name" value="PP_kinase"/>
    <property type="match status" value="1"/>
</dbReference>
<dbReference type="EC" id="2.7.4.1" evidence="6 7"/>
<dbReference type="EMBL" id="BKAG01000028">
    <property type="protein sequence ID" value="GEP44321.1"/>
    <property type="molecule type" value="Genomic_DNA"/>
</dbReference>
<gene>
    <name evidence="6 13" type="primary">ppk</name>
    <name evidence="13" type="ORF">BGE01nite_36120</name>
</gene>
<dbReference type="GO" id="GO:0006799">
    <property type="term" value="P:polyphosphate biosynthetic process"/>
    <property type="evidence" value="ECO:0007669"/>
    <property type="project" value="UniProtKB-UniRule"/>
</dbReference>
<dbReference type="InterPro" id="IPR003414">
    <property type="entry name" value="PP_kinase"/>
</dbReference>
<dbReference type="AlphaFoldDB" id="A0A512MD68"/>
<dbReference type="NCBIfam" id="TIGR03705">
    <property type="entry name" value="poly_P_kin"/>
    <property type="match status" value="1"/>
</dbReference>
<dbReference type="NCBIfam" id="NF003917">
    <property type="entry name" value="PRK05443.1-1"/>
    <property type="match status" value="1"/>
</dbReference>
<dbReference type="PANTHER" id="PTHR30218:SF0">
    <property type="entry name" value="POLYPHOSPHATE KINASE"/>
    <property type="match status" value="1"/>
</dbReference>
<dbReference type="InterPro" id="IPR036830">
    <property type="entry name" value="PP_kinase_middle_dom_sf"/>
</dbReference>
<comment type="function">
    <text evidence="6 7">Catalyzes the reversible transfer of the terminal phosphate of ATP to form a long-chain polyphosphate (polyP).</text>
</comment>
<dbReference type="SUPFAM" id="SSF140356">
    <property type="entry name" value="PPK N-terminal domain-like"/>
    <property type="match status" value="1"/>
</dbReference>
<evidence type="ECO:0000256" key="1">
    <source>
        <dbReference type="ARBA" id="ARBA00022553"/>
    </source>
</evidence>
<dbReference type="OrthoDB" id="9761456at2"/>
<feature type="binding site" evidence="6">
    <location>
        <position position="374"/>
    </location>
    <ligand>
        <name>Mg(2+)</name>
        <dbReference type="ChEBI" id="CHEBI:18420"/>
    </ligand>
</feature>
<dbReference type="Gene3D" id="3.30.1840.10">
    <property type="entry name" value="Polyphosphate kinase middle domain"/>
    <property type="match status" value="1"/>
</dbReference>
<evidence type="ECO:0000256" key="6">
    <source>
        <dbReference type="HAMAP-Rule" id="MF_00347"/>
    </source>
</evidence>
<keyword evidence="6" id="KW-0460">Magnesium</keyword>
<protein>
    <recommendedName>
        <fullName evidence="6 7">Polyphosphate kinase</fullName>
        <ecNumber evidence="6 7">2.7.4.1</ecNumber>
    </recommendedName>
    <alternativeName>
        <fullName evidence="6">ATP-polyphosphate phosphotransferase</fullName>
    </alternativeName>
    <alternativeName>
        <fullName evidence="6">Polyphosphoric acid kinase</fullName>
    </alternativeName>
</protein>
<accession>A0A512MD68</accession>
<sequence>MSFSDQHFLNRELSWLAFNERVLEEASREDLPVLERVKFLAITASNMDEFFMVRVGALQFLREQGRRAKDASGLTPSQQWDQIHERVSAFIARQHELLGQKLVPLLRDKGIHRLQPGDLTPVQRTHLEDYFMEHIFPVLSPIAIEEGVLSSIPALQLNVLCSVASQAEENATQRLVLVSIPSSLSRQVTVPDAEGVQYAYVNLEDVLGTFLHQYFPSENVTATARFRISRNSDIAADDENVSDLVSEMEGILDKRLQSPTIRVEIEDGAKRELVAAIKGMCEAAKAQVYTIPCELDLTAYFGIAGLPGFDDLKVDAWQSQTPPQIEPGESMFEVMKRGDLLLQHPYESFEPVVKLIEEAAGDPNVIAIKQILYRTAKNSRIVAALIKAAEAGKQVTVLVELKARFDEARNLDRANELLNAGAQIIYGVRGLKTHAKVCLIMRREAGHLMRYMHFGTGNYNEATSKLYTDISYLTCRPDYGSDASAFFNTVTGRSRFVHFQKLSMAPFGLRERLLTMIRSETERANQGETAEMMLKMNSLEDREMIEALYEASQAGVKIRLNIRGICCLRPGVKGLSENISVISIIDRYLEHARIYTFRQGGRPVVFISSADFMNRNLSKRVELLVPVEDKDARKRLIHILETHFADTARGRVLRSDGTWHLPAVAAKKAKRSQEVFAREAARRSKQRNQSPDVLVPHVPKE</sequence>
<feature type="binding site" evidence="6">
    <location>
        <position position="46"/>
    </location>
    <ligand>
        <name>ATP</name>
        <dbReference type="ChEBI" id="CHEBI:30616"/>
    </ligand>
</feature>
<dbReference type="InterPro" id="IPR025200">
    <property type="entry name" value="PPK_C_dom2"/>
</dbReference>
<proteinExistence type="inferred from homology"/>
<keyword evidence="5 6" id="KW-0067">ATP-binding</keyword>
<comment type="cofactor">
    <cofactor evidence="6">
        <name>Mg(2+)</name>
        <dbReference type="ChEBI" id="CHEBI:18420"/>
    </cofactor>
</comment>
<evidence type="ECO:0000313" key="13">
    <source>
        <dbReference type="EMBL" id="GEP44321.1"/>
    </source>
</evidence>
<dbReference type="GO" id="GO:0005524">
    <property type="term" value="F:ATP binding"/>
    <property type="evidence" value="ECO:0007669"/>
    <property type="project" value="UniProtKB-KW"/>
</dbReference>
<name>A0A512MD68_9BACT</name>
<dbReference type="SUPFAM" id="SSF56024">
    <property type="entry name" value="Phospholipase D/nuclease"/>
    <property type="match status" value="2"/>
</dbReference>
<keyword evidence="2 6" id="KW-0808">Transferase</keyword>
<dbReference type="Gene3D" id="3.30.870.10">
    <property type="entry name" value="Endonuclease Chain A"/>
    <property type="match status" value="2"/>
</dbReference>
<keyword evidence="6" id="KW-0479">Metal-binding</keyword>
<dbReference type="Pfam" id="PF17941">
    <property type="entry name" value="PP_kinase_C_1"/>
    <property type="match status" value="1"/>
</dbReference>
<dbReference type="NCBIfam" id="NF003921">
    <property type="entry name" value="PRK05443.2-2"/>
    <property type="match status" value="1"/>
</dbReference>
<evidence type="ECO:0000259" key="10">
    <source>
        <dbReference type="Pfam" id="PF13089"/>
    </source>
</evidence>
<evidence type="ECO:0000256" key="5">
    <source>
        <dbReference type="ARBA" id="ARBA00022840"/>
    </source>
</evidence>
<comment type="similarity">
    <text evidence="6 7">Belongs to the polyphosphate kinase 1 (PPK1) family.</text>
</comment>
<dbReference type="Proteomes" id="UP000321577">
    <property type="component" value="Unassembled WGS sequence"/>
</dbReference>
<feature type="binding site" evidence="6">
    <location>
        <position position="591"/>
    </location>
    <ligand>
        <name>ATP</name>
        <dbReference type="ChEBI" id="CHEBI:30616"/>
    </ligand>
</feature>
<evidence type="ECO:0000256" key="8">
    <source>
        <dbReference type="SAM" id="MobiDB-lite"/>
    </source>
</evidence>
<evidence type="ECO:0000256" key="4">
    <source>
        <dbReference type="ARBA" id="ARBA00022777"/>
    </source>
</evidence>
<keyword evidence="1 6" id="KW-0597">Phosphoprotein</keyword>
<dbReference type="PANTHER" id="PTHR30218">
    <property type="entry name" value="POLYPHOSPHATE KINASE"/>
    <property type="match status" value="1"/>
</dbReference>
<feature type="domain" description="Polyphosphate kinase C-terminal" evidence="11">
    <location>
        <begin position="502"/>
        <end position="673"/>
    </location>
</feature>
<evidence type="ECO:0000256" key="3">
    <source>
        <dbReference type="ARBA" id="ARBA00022741"/>
    </source>
</evidence>
<evidence type="ECO:0000256" key="7">
    <source>
        <dbReference type="RuleBase" id="RU003800"/>
    </source>
</evidence>
<dbReference type="GO" id="GO:0008976">
    <property type="term" value="F:polyphosphate kinase activity"/>
    <property type="evidence" value="ECO:0007669"/>
    <property type="project" value="UniProtKB-UniRule"/>
</dbReference>
<comment type="caution">
    <text evidence="13">The sequence shown here is derived from an EMBL/GenBank/DDBJ whole genome shotgun (WGS) entry which is preliminary data.</text>
</comment>
<dbReference type="InterPro" id="IPR036832">
    <property type="entry name" value="PPK_N_dom_sf"/>
</dbReference>
<feature type="region of interest" description="Disordered" evidence="8">
    <location>
        <begin position="675"/>
        <end position="701"/>
    </location>
</feature>
<feature type="binding site" evidence="6">
    <location>
        <position position="404"/>
    </location>
    <ligand>
        <name>Mg(2+)</name>
        <dbReference type="ChEBI" id="CHEBI:18420"/>
    </ligand>
</feature>
<evidence type="ECO:0000259" key="12">
    <source>
        <dbReference type="Pfam" id="PF17941"/>
    </source>
</evidence>
<dbReference type="Gene3D" id="1.20.58.310">
    <property type="entry name" value="Polyphosphate kinase N-terminal domain"/>
    <property type="match status" value="1"/>
</dbReference>
<dbReference type="InterPro" id="IPR025198">
    <property type="entry name" value="PPK_N_dom"/>
</dbReference>
<feature type="domain" description="Polyphosphate kinase N-terminal" evidence="10">
    <location>
        <begin position="8"/>
        <end position="112"/>
    </location>
</feature>
<dbReference type="InterPro" id="IPR024953">
    <property type="entry name" value="PP_kinase_middle"/>
</dbReference>
<dbReference type="Pfam" id="PF02503">
    <property type="entry name" value="PP_kinase"/>
    <property type="match status" value="1"/>
</dbReference>
<reference evidence="13 14" key="1">
    <citation type="submission" date="2019-07" db="EMBL/GenBank/DDBJ databases">
        <title>Whole genome shotgun sequence of Brevifollis gellanilyticus NBRC 108608.</title>
        <authorList>
            <person name="Hosoyama A."/>
            <person name="Uohara A."/>
            <person name="Ohji S."/>
            <person name="Ichikawa N."/>
        </authorList>
    </citation>
    <scope>NUCLEOTIDE SEQUENCE [LARGE SCALE GENOMIC DNA]</scope>
    <source>
        <strain evidence="13 14">NBRC 108608</strain>
    </source>
</reference>
<organism evidence="13 14">
    <name type="scientific">Brevifollis gellanilyticus</name>
    <dbReference type="NCBI Taxonomy" id="748831"/>
    <lineage>
        <taxon>Bacteria</taxon>
        <taxon>Pseudomonadati</taxon>
        <taxon>Verrucomicrobiota</taxon>
        <taxon>Verrucomicrobiia</taxon>
        <taxon>Verrucomicrobiales</taxon>
        <taxon>Verrucomicrobiaceae</taxon>
    </lineage>
</organism>
<feature type="domain" description="Polyphosphate kinase middle" evidence="9">
    <location>
        <begin position="123"/>
        <end position="302"/>
    </location>
</feature>
<comment type="catalytic activity">
    <reaction evidence="6 7">
        <text>[phosphate](n) + ATP = [phosphate](n+1) + ADP</text>
        <dbReference type="Rhea" id="RHEA:19573"/>
        <dbReference type="Rhea" id="RHEA-COMP:9859"/>
        <dbReference type="Rhea" id="RHEA-COMP:14280"/>
        <dbReference type="ChEBI" id="CHEBI:16838"/>
        <dbReference type="ChEBI" id="CHEBI:30616"/>
        <dbReference type="ChEBI" id="CHEBI:456216"/>
        <dbReference type="EC" id="2.7.4.1"/>
    </reaction>
</comment>
<evidence type="ECO:0000313" key="14">
    <source>
        <dbReference type="Proteomes" id="UP000321577"/>
    </source>
</evidence>
<feature type="domain" description="Polyphosphate kinase C-terminal" evidence="12">
    <location>
        <begin position="330"/>
        <end position="494"/>
    </location>
</feature>
<keyword evidence="3 6" id="KW-0547">Nucleotide-binding</keyword>
<feature type="binding site" evidence="6">
    <location>
        <position position="563"/>
    </location>
    <ligand>
        <name>ATP</name>
        <dbReference type="ChEBI" id="CHEBI:30616"/>
    </ligand>
</feature>
<dbReference type="CDD" id="cd09165">
    <property type="entry name" value="PLDc_PaPPK1_C1_like"/>
    <property type="match status" value="1"/>
</dbReference>
<dbReference type="GO" id="GO:0009358">
    <property type="term" value="C:polyphosphate kinase complex"/>
    <property type="evidence" value="ECO:0007669"/>
    <property type="project" value="InterPro"/>
</dbReference>
<evidence type="ECO:0000259" key="11">
    <source>
        <dbReference type="Pfam" id="PF13090"/>
    </source>
</evidence>
<keyword evidence="4 6" id="KW-0418">Kinase</keyword>
<feature type="active site" description="Phosphohistidine intermediate" evidence="6">
    <location>
        <position position="434"/>
    </location>
</feature>
<keyword evidence="14" id="KW-1185">Reference proteome</keyword>
<dbReference type="InterPro" id="IPR041108">
    <property type="entry name" value="PP_kinase_C_1"/>
</dbReference>
<dbReference type="SUPFAM" id="SSF143724">
    <property type="entry name" value="PHP14-like"/>
    <property type="match status" value="1"/>
</dbReference>
<dbReference type="GO" id="GO:0046872">
    <property type="term" value="F:metal ion binding"/>
    <property type="evidence" value="ECO:0007669"/>
    <property type="project" value="UniProtKB-KW"/>
</dbReference>
<dbReference type="RefSeq" id="WP_146852150.1">
    <property type="nucleotide sequence ID" value="NZ_BKAG01000028.1"/>
</dbReference>
<dbReference type="CDD" id="cd09168">
    <property type="entry name" value="PLDc_PaPPK1_C2_like"/>
    <property type="match status" value="1"/>
</dbReference>
<evidence type="ECO:0000256" key="2">
    <source>
        <dbReference type="ARBA" id="ARBA00022679"/>
    </source>
</evidence>
<comment type="PTM">
    <text evidence="6 7">An intermediate of this reaction is the autophosphorylated ppk in which a phosphate is covalently linked to a histidine residue through a N-P bond.</text>
</comment>
<dbReference type="Pfam" id="PF13090">
    <property type="entry name" value="PP_kinase_C"/>
    <property type="match status" value="1"/>
</dbReference>
<dbReference type="HAMAP" id="MF_00347">
    <property type="entry name" value="Polyphosphate_kinase"/>
    <property type="match status" value="1"/>
</dbReference>